<dbReference type="PANTHER" id="PTHR30146">
    <property type="entry name" value="LACI-RELATED TRANSCRIPTIONAL REPRESSOR"/>
    <property type="match status" value="1"/>
</dbReference>
<dbReference type="InterPro" id="IPR001761">
    <property type="entry name" value="Peripla_BP/Lac1_sug-bd_dom"/>
</dbReference>
<dbReference type="CDD" id="cd01392">
    <property type="entry name" value="HTH_LacI"/>
    <property type="match status" value="1"/>
</dbReference>
<dbReference type="Pfam" id="PF00532">
    <property type="entry name" value="Peripla_BP_1"/>
    <property type="match status" value="1"/>
</dbReference>
<dbReference type="CDD" id="cd01542">
    <property type="entry name" value="PBP1_TreR-like"/>
    <property type="match status" value="1"/>
</dbReference>
<evidence type="ECO:0000313" key="5">
    <source>
        <dbReference type="EMBL" id="MDA3730294.1"/>
    </source>
</evidence>
<evidence type="ECO:0000259" key="4">
    <source>
        <dbReference type="PROSITE" id="PS50932"/>
    </source>
</evidence>
<evidence type="ECO:0000256" key="1">
    <source>
        <dbReference type="ARBA" id="ARBA00023015"/>
    </source>
</evidence>
<dbReference type="AlphaFoldDB" id="A0AA42IZ94"/>
<accession>A0AA42IZ94</accession>
<dbReference type="Proteomes" id="UP001169242">
    <property type="component" value="Unassembled WGS sequence"/>
</dbReference>
<protein>
    <submittedName>
        <fullName evidence="5">LacI family DNA-binding transcriptional regulator</fullName>
    </submittedName>
</protein>
<name>A0AA42IZ94_9FIRM</name>
<proteinExistence type="predicted"/>
<organism evidence="5 6">
    <name type="scientific">Holtiella tumoricola</name>
    <dbReference type="NCBI Taxonomy" id="3018743"/>
    <lineage>
        <taxon>Bacteria</taxon>
        <taxon>Bacillati</taxon>
        <taxon>Bacillota</taxon>
        <taxon>Clostridia</taxon>
        <taxon>Lachnospirales</taxon>
        <taxon>Cellulosilyticaceae</taxon>
        <taxon>Holtiella</taxon>
    </lineage>
</organism>
<feature type="domain" description="HTH lacI-type" evidence="4">
    <location>
        <begin position="1"/>
        <end position="54"/>
    </location>
</feature>
<evidence type="ECO:0000313" key="6">
    <source>
        <dbReference type="Proteomes" id="UP001169242"/>
    </source>
</evidence>
<keyword evidence="2 5" id="KW-0238">DNA-binding</keyword>
<dbReference type="Gene3D" id="1.10.260.40">
    <property type="entry name" value="lambda repressor-like DNA-binding domains"/>
    <property type="match status" value="1"/>
</dbReference>
<dbReference type="SMART" id="SM00354">
    <property type="entry name" value="HTH_LACI"/>
    <property type="match status" value="1"/>
</dbReference>
<dbReference type="GO" id="GO:0000976">
    <property type="term" value="F:transcription cis-regulatory region binding"/>
    <property type="evidence" value="ECO:0007669"/>
    <property type="project" value="TreeGrafter"/>
</dbReference>
<dbReference type="RefSeq" id="WP_271010959.1">
    <property type="nucleotide sequence ID" value="NZ_JAQIFT010000010.1"/>
</dbReference>
<gene>
    <name evidence="5" type="ORF">PBV87_02095</name>
</gene>
<dbReference type="EMBL" id="JAQIFT010000010">
    <property type="protein sequence ID" value="MDA3730294.1"/>
    <property type="molecule type" value="Genomic_DNA"/>
</dbReference>
<dbReference type="SUPFAM" id="SSF53822">
    <property type="entry name" value="Periplasmic binding protein-like I"/>
    <property type="match status" value="1"/>
</dbReference>
<comment type="caution">
    <text evidence="5">The sequence shown here is derived from an EMBL/GenBank/DDBJ whole genome shotgun (WGS) entry which is preliminary data.</text>
</comment>
<reference evidence="5" key="1">
    <citation type="journal article" date="2023" name="Int. J. Syst. Evol. Microbiol.">
        <title>&lt;i&gt;Holtiella tumoricola&lt;/i&gt; gen. nov. sp. nov., isolated from a human clinical sample.</title>
        <authorList>
            <person name="Allen-Vercoe E."/>
            <person name="Daigneault M.C."/>
            <person name="Vancuren S.J."/>
            <person name="Cochrane K."/>
            <person name="O'Neal L.L."/>
            <person name="Sankaranarayanan K."/>
            <person name="Lawson P.A."/>
        </authorList>
    </citation>
    <scope>NUCLEOTIDE SEQUENCE</scope>
    <source>
        <strain evidence="5">CC70A</strain>
    </source>
</reference>
<dbReference type="PANTHER" id="PTHR30146:SF154">
    <property type="entry name" value="TRANSCRIPTION REGULATOR, MEMBER OF GALR FAMILY"/>
    <property type="match status" value="1"/>
</dbReference>
<evidence type="ECO:0000256" key="3">
    <source>
        <dbReference type="ARBA" id="ARBA00023163"/>
    </source>
</evidence>
<dbReference type="Pfam" id="PF00356">
    <property type="entry name" value="LacI"/>
    <property type="match status" value="1"/>
</dbReference>
<keyword evidence="1" id="KW-0805">Transcription regulation</keyword>
<keyword evidence="6" id="KW-1185">Reference proteome</keyword>
<dbReference type="SUPFAM" id="SSF47413">
    <property type="entry name" value="lambda repressor-like DNA-binding domains"/>
    <property type="match status" value="1"/>
</dbReference>
<dbReference type="Gene3D" id="3.40.50.2300">
    <property type="match status" value="2"/>
</dbReference>
<dbReference type="InterPro" id="IPR028082">
    <property type="entry name" value="Peripla_BP_I"/>
</dbReference>
<dbReference type="PROSITE" id="PS50932">
    <property type="entry name" value="HTH_LACI_2"/>
    <property type="match status" value="1"/>
</dbReference>
<keyword evidence="3" id="KW-0804">Transcription</keyword>
<dbReference type="InterPro" id="IPR000843">
    <property type="entry name" value="HTH_LacI"/>
</dbReference>
<sequence>MNISKIATLAGVSNATVSRFLNNGYVSQENREKIQKIIDETGYIPSAHAQTLRTKKTNLIGVILPKISSEAVSRIIEGAGKELTEAGYHILLGNTDLNIQKEIEYLNIFKNNQVDGIIFVATILTPAHLEVMEKIKVPIIVVGQQVEGYSCVYHDDFGAAYTLTKEFIQKGCKRIGYIGVTEKDIAVGYERKRGFMQALQDSGMEVQQELIKIGDFSEESGYQAINELMQLDKRIDGVFCATDKIAVGALEWMKEKQPEQIERIKFAGIGDSVLAKAISPKLASMHYYYKTSGKEAAKMLLDAMQSETKMIKEVKLGYELKLRESFK</sequence>
<dbReference type="GO" id="GO:0003700">
    <property type="term" value="F:DNA-binding transcription factor activity"/>
    <property type="evidence" value="ECO:0007669"/>
    <property type="project" value="TreeGrafter"/>
</dbReference>
<dbReference type="InterPro" id="IPR010982">
    <property type="entry name" value="Lambda_DNA-bd_dom_sf"/>
</dbReference>
<evidence type="ECO:0000256" key="2">
    <source>
        <dbReference type="ARBA" id="ARBA00023125"/>
    </source>
</evidence>